<accession>A0A1F7H1I8</accession>
<sequence>MKKFPVVLDIETKYTFREYDDPKKLGVTTAGLYDYRDRQAKVFIEEELPRLFSLLEASSYIIGFNVNSFDLPVLQGYYPGRLNHFPTFDILDDVRFKIGRRLSLNDLVFATLGKKKTGHGLQAIELYKEGKWEDLKRYCLDDVMLTKELFEFGAEKGEIMYLNEKGKVSISVEWKKYLEDQGKSESHLTLPF</sequence>
<dbReference type="InterPro" id="IPR036397">
    <property type="entry name" value="RNaseH_sf"/>
</dbReference>
<dbReference type="EMBL" id="MFZO01000013">
    <property type="protein sequence ID" value="OGK25290.1"/>
    <property type="molecule type" value="Genomic_DNA"/>
</dbReference>
<dbReference type="AlphaFoldDB" id="A0A1F7H1I8"/>
<reference evidence="2 3" key="1">
    <citation type="journal article" date="2016" name="Nat. Commun.">
        <title>Thousands of microbial genomes shed light on interconnected biogeochemical processes in an aquifer system.</title>
        <authorList>
            <person name="Anantharaman K."/>
            <person name="Brown C.T."/>
            <person name="Hug L.A."/>
            <person name="Sharon I."/>
            <person name="Castelle C.J."/>
            <person name="Probst A.J."/>
            <person name="Thomas B.C."/>
            <person name="Singh A."/>
            <person name="Wilkins M.J."/>
            <person name="Karaoz U."/>
            <person name="Brodie E.L."/>
            <person name="Williams K.H."/>
            <person name="Hubbard S.S."/>
            <person name="Banfield J.F."/>
        </authorList>
    </citation>
    <scope>NUCLEOTIDE SEQUENCE [LARGE SCALE GENOMIC DNA]</scope>
</reference>
<evidence type="ECO:0000259" key="1">
    <source>
        <dbReference type="Pfam" id="PF13482"/>
    </source>
</evidence>
<dbReference type="GO" id="GO:0003676">
    <property type="term" value="F:nucleic acid binding"/>
    <property type="evidence" value="ECO:0007669"/>
    <property type="project" value="InterPro"/>
</dbReference>
<gene>
    <name evidence="2" type="ORF">A3C25_00530</name>
</gene>
<proteinExistence type="predicted"/>
<evidence type="ECO:0000313" key="2">
    <source>
        <dbReference type="EMBL" id="OGK25290.1"/>
    </source>
</evidence>
<evidence type="ECO:0000313" key="3">
    <source>
        <dbReference type="Proteomes" id="UP000177913"/>
    </source>
</evidence>
<dbReference type="Proteomes" id="UP000177913">
    <property type="component" value="Unassembled WGS sequence"/>
</dbReference>
<comment type="caution">
    <text evidence="2">The sequence shown here is derived from an EMBL/GenBank/DDBJ whole genome shotgun (WGS) entry which is preliminary data.</text>
</comment>
<dbReference type="SUPFAM" id="SSF53098">
    <property type="entry name" value="Ribonuclease H-like"/>
    <property type="match status" value="1"/>
</dbReference>
<dbReference type="Gene3D" id="3.30.420.10">
    <property type="entry name" value="Ribonuclease H-like superfamily/Ribonuclease H"/>
    <property type="match status" value="1"/>
</dbReference>
<dbReference type="InterPro" id="IPR038720">
    <property type="entry name" value="YprB_RNase_H-like_dom"/>
</dbReference>
<dbReference type="InterPro" id="IPR012337">
    <property type="entry name" value="RNaseH-like_sf"/>
</dbReference>
<feature type="domain" description="YprB ribonuclease H-like" evidence="1">
    <location>
        <begin position="8"/>
        <end position="150"/>
    </location>
</feature>
<protein>
    <recommendedName>
        <fullName evidence="1">YprB ribonuclease H-like domain-containing protein</fullName>
    </recommendedName>
</protein>
<name>A0A1F7H1I8_9BACT</name>
<dbReference type="Pfam" id="PF13482">
    <property type="entry name" value="RNase_H_2"/>
    <property type="match status" value="1"/>
</dbReference>
<organism evidence="2 3">
    <name type="scientific">Candidatus Roizmanbacteria bacterium RIFCSPHIGHO2_02_FULL_38_11</name>
    <dbReference type="NCBI Taxonomy" id="1802039"/>
    <lineage>
        <taxon>Bacteria</taxon>
        <taxon>Candidatus Roizmaniibacteriota</taxon>
    </lineage>
</organism>